<sequence>MHAPLRPSTLRAASFGAIVVLWMMVGWASAAEPDFPPLSGRVVDAAGILSPKTSGEIAQMLAQREQATGDQVVVATVKSLQGYTIEDFGVQLGRHWGIGQKGRDNGAILIVAPSERKVRIEVGYGLEARLTDAQCRVIIDQVILPAFRRGDFDAGVRAGATAMLKVLGGAQPDEVKDDTNGKFWWIFIPCALIWFGLWGTLIGGFLRYLWHRSNPSWLRAHHYHVRDGHGTGFFSGGLWGGGAGGGGFSGGGGSFGGGGASGGW</sequence>
<evidence type="ECO:0000259" key="2">
    <source>
        <dbReference type="Pfam" id="PF04536"/>
    </source>
</evidence>
<evidence type="ECO:0000313" key="4">
    <source>
        <dbReference type="Proteomes" id="UP000238701"/>
    </source>
</evidence>
<evidence type="ECO:0000256" key="1">
    <source>
        <dbReference type="SAM" id="Phobius"/>
    </source>
</evidence>
<dbReference type="Pfam" id="PF04536">
    <property type="entry name" value="TPM_phosphatase"/>
    <property type="match status" value="1"/>
</dbReference>
<dbReference type="EMBL" id="OMOD01000192">
    <property type="protein sequence ID" value="SPF49716.1"/>
    <property type="molecule type" value="Genomic_DNA"/>
</dbReference>
<dbReference type="AlphaFoldDB" id="A0A2U3LCX1"/>
<name>A0A2U3LCX1_9BACT</name>
<gene>
    <name evidence="3" type="ORF">SBA1_930003</name>
</gene>
<dbReference type="Gene3D" id="3.10.310.50">
    <property type="match status" value="1"/>
</dbReference>
<accession>A0A2U3LCX1</accession>
<feature type="domain" description="TPM" evidence="2">
    <location>
        <begin position="42"/>
        <end position="164"/>
    </location>
</feature>
<dbReference type="PANTHER" id="PTHR30373:SF2">
    <property type="entry name" value="UPF0603 PROTEIN YGCG"/>
    <property type="match status" value="1"/>
</dbReference>
<keyword evidence="1" id="KW-1133">Transmembrane helix</keyword>
<protein>
    <recommendedName>
        <fullName evidence="2">TPM domain-containing protein</fullName>
    </recommendedName>
</protein>
<proteinExistence type="predicted"/>
<organism evidence="3 4">
    <name type="scientific">Candidatus Sulfotelmatobacter kueseliae</name>
    <dbReference type="NCBI Taxonomy" id="2042962"/>
    <lineage>
        <taxon>Bacteria</taxon>
        <taxon>Pseudomonadati</taxon>
        <taxon>Acidobacteriota</taxon>
        <taxon>Terriglobia</taxon>
        <taxon>Terriglobales</taxon>
        <taxon>Candidatus Korobacteraceae</taxon>
        <taxon>Candidatus Sulfotelmatobacter</taxon>
    </lineage>
</organism>
<dbReference type="PANTHER" id="PTHR30373">
    <property type="entry name" value="UPF0603 PROTEIN YGCG"/>
    <property type="match status" value="1"/>
</dbReference>
<reference evidence="4" key="1">
    <citation type="submission" date="2018-02" db="EMBL/GenBank/DDBJ databases">
        <authorList>
            <person name="Hausmann B."/>
        </authorList>
    </citation>
    <scope>NUCLEOTIDE SEQUENCE [LARGE SCALE GENOMIC DNA]</scope>
    <source>
        <strain evidence="4">Peat soil MAG SbA1</strain>
    </source>
</reference>
<feature type="transmembrane region" description="Helical" evidence="1">
    <location>
        <begin position="183"/>
        <end position="210"/>
    </location>
</feature>
<dbReference type="OrthoDB" id="9810918at2"/>
<evidence type="ECO:0000313" key="3">
    <source>
        <dbReference type="EMBL" id="SPF49716.1"/>
    </source>
</evidence>
<dbReference type="Proteomes" id="UP000238701">
    <property type="component" value="Unassembled WGS sequence"/>
</dbReference>
<keyword evidence="1" id="KW-0472">Membrane</keyword>
<keyword evidence="1" id="KW-0812">Transmembrane</keyword>
<dbReference type="InterPro" id="IPR007621">
    <property type="entry name" value="TPM_dom"/>
</dbReference>